<evidence type="ECO:0000313" key="3">
    <source>
        <dbReference type="Proteomes" id="UP000285138"/>
    </source>
</evidence>
<dbReference type="Gene3D" id="3.40.50.620">
    <property type="entry name" value="HUPs"/>
    <property type="match status" value="1"/>
</dbReference>
<protein>
    <submittedName>
        <fullName evidence="2">YdcF family protein</fullName>
    </submittedName>
</protein>
<evidence type="ECO:0000259" key="1">
    <source>
        <dbReference type="Pfam" id="PF02698"/>
    </source>
</evidence>
<dbReference type="EMBL" id="QZAA01000244">
    <property type="protein sequence ID" value="RQD73625.1"/>
    <property type="molecule type" value="Genomic_DNA"/>
</dbReference>
<dbReference type="Pfam" id="PF02698">
    <property type="entry name" value="DUF218"/>
    <property type="match status" value="1"/>
</dbReference>
<reference evidence="2 3" key="1">
    <citation type="submission" date="2018-08" db="EMBL/GenBank/DDBJ databases">
        <title>The metabolism and importance of syntrophic acetate oxidation coupled to methane or sulfide production in haloalkaline environments.</title>
        <authorList>
            <person name="Timmers P.H.A."/>
            <person name="Vavourakis C.D."/>
            <person name="Sorokin D.Y."/>
            <person name="Sinninghe Damste J.S."/>
            <person name="Muyzer G."/>
            <person name="Stams A.J.M."/>
            <person name="Plugge C.M."/>
        </authorList>
    </citation>
    <scope>NUCLEOTIDE SEQUENCE [LARGE SCALE GENOMIC DNA]</scope>
    <source>
        <strain evidence="2">MSAO_Bac1</strain>
    </source>
</reference>
<dbReference type="AlphaFoldDB" id="A0A424YB76"/>
<comment type="caution">
    <text evidence="2">The sequence shown here is derived from an EMBL/GenBank/DDBJ whole genome shotgun (WGS) entry which is preliminary data.</text>
</comment>
<feature type="domain" description="DUF218" evidence="1">
    <location>
        <begin position="23"/>
        <end position="102"/>
    </location>
</feature>
<dbReference type="InterPro" id="IPR014729">
    <property type="entry name" value="Rossmann-like_a/b/a_fold"/>
</dbReference>
<name>A0A424YB76_9FIRM</name>
<sequence length="115" mass="13219">MRKTFNTFGYIDGNLRIFLFFIPRADLSKKAALDLGVPRESLLIIEVNTLSTQDEAVVLRDYLKKKDMDLIILVISKYHSARAKVIFERALESLDRDIKVISRPAVMISLTRKYG</sequence>
<dbReference type="Proteomes" id="UP000285138">
    <property type="component" value="Unassembled WGS sequence"/>
</dbReference>
<organism evidence="2 3">
    <name type="scientific">Candidatus Syntrophonatronum acetioxidans</name>
    <dbReference type="NCBI Taxonomy" id="1795816"/>
    <lineage>
        <taxon>Bacteria</taxon>
        <taxon>Bacillati</taxon>
        <taxon>Bacillota</taxon>
        <taxon>Clostridia</taxon>
        <taxon>Eubacteriales</taxon>
        <taxon>Syntrophomonadaceae</taxon>
        <taxon>Candidatus Syntrophonatronum</taxon>
    </lineage>
</organism>
<proteinExistence type="predicted"/>
<accession>A0A424YB76</accession>
<dbReference type="InterPro" id="IPR003848">
    <property type="entry name" value="DUF218"/>
</dbReference>
<evidence type="ECO:0000313" key="2">
    <source>
        <dbReference type="EMBL" id="RQD73625.1"/>
    </source>
</evidence>
<gene>
    <name evidence="2" type="ORF">D5R97_09105</name>
</gene>